<protein>
    <submittedName>
        <fullName evidence="2">Bifunctional Coronin/WD40-repeat-containing domain superfamily/WD40-YVTN repeat-like-containing domain superfamily</fullName>
    </submittedName>
</protein>
<dbReference type="GeneID" id="94335933"/>
<dbReference type="KEGG" id="bdw:94335933"/>
<comment type="caution">
    <text evidence="2">The sequence shown here is derived from an EMBL/GenBank/DDBJ whole genome shotgun (WGS) entry which is preliminary data.</text>
</comment>
<feature type="region of interest" description="Disordered" evidence="1">
    <location>
        <begin position="223"/>
        <end position="243"/>
    </location>
</feature>
<gene>
    <name evidence="2" type="ORF">BdWA1_001635</name>
</gene>
<evidence type="ECO:0000313" key="3">
    <source>
        <dbReference type="Proteomes" id="UP001214638"/>
    </source>
</evidence>
<dbReference type="Proteomes" id="UP001214638">
    <property type="component" value="Unassembled WGS sequence"/>
</dbReference>
<accession>A0AAD9UNY3</accession>
<dbReference type="SUPFAM" id="SSF50978">
    <property type="entry name" value="WD40 repeat-like"/>
    <property type="match status" value="1"/>
</dbReference>
<dbReference type="PANTHER" id="PTHR10856">
    <property type="entry name" value="CORONIN"/>
    <property type="match status" value="1"/>
</dbReference>
<dbReference type="Gene3D" id="2.130.10.10">
    <property type="entry name" value="YVTN repeat-like/Quinoprotein amine dehydrogenase"/>
    <property type="match status" value="1"/>
</dbReference>
<dbReference type="SMART" id="SM01167">
    <property type="entry name" value="DUF1900"/>
    <property type="match status" value="1"/>
</dbReference>
<proteinExistence type="predicted"/>
<dbReference type="GO" id="GO:0051015">
    <property type="term" value="F:actin filament binding"/>
    <property type="evidence" value="ECO:0007669"/>
    <property type="project" value="TreeGrafter"/>
</dbReference>
<feature type="compositionally biased region" description="Polar residues" evidence="1">
    <location>
        <begin position="227"/>
        <end position="236"/>
    </location>
</feature>
<dbReference type="InterPro" id="IPR036322">
    <property type="entry name" value="WD40_repeat_dom_sf"/>
</dbReference>
<evidence type="ECO:0000256" key="1">
    <source>
        <dbReference type="SAM" id="MobiDB-lite"/>
    </source>
</evidence>
<dbReference type="InterPro" id="IPR015505">
    <property type="entry name" value="Coronin"/>
</dbReference>
<dbReference type="RefSeq" id="XP_067803233.1">
    <property type="nucleotide sequence ID" value="XM_067946669.1"/>
</dbReference>
<dbReference type="EMBL" id="JALLKP010000002">
    <property type="protein sequence ID" value="KAK2196391.1"/>
    <property type="molecule type" value="Genomic_DNA"/>
</dbReference>
<dbReference type="AlphaFoldDB" id="A0AAD9UNY3"/>
<name>A0AAD9UNY3_9APIC</name>
<dbReference type="GO" id="GO:0007015">
    <property type="term" value="P:actin filament organization"/>
    <property type="evidence" value="ECO:0007669"/>
    <property type="project" value="TreeGrafter"/>
</dbReference>
<sequence>MTPFAQWIGPPTGRRLLYFVITNRDTILVSTKDAKVQIIDPKGNTAALSFKAHESNKATHAIHLGGDYAVNLLATTGFVGNQTRQCRIWDSRNTEKPLISKEIDSASNPFIPYWDPLTGIFCLTAKGDLTVRIFQYFESELHRGGEFKTSGTIKSFCWLPSDACDKSRCELGRFLSNEDCKEISVTSLVIMRRNTEASMKEIYGNGQTRRRTSALNWVVDTLDKPPTDSNATSKSHTNPDEGLLDDLKTKLAMSKIDNIDQLESICTALSDLVIRLKHGGGEAAE</sequence>
<organism evidence="2 3">
    <name type="scientific">Babesia duncani</name>
    <dbReference type="NCBI Taxonomy" id="323732"/>
    <lineage>
        <taxon>Eukaryota</taxon>
        <taxon>Sar</taxon>
        <taxon>Alveolata</taxon>
        <taxon>Apicomplexa</taxon>
        <taxon>Aconoidasida</taxon>
        <taxon>Piroplasmida</taxon>
        <taxon>Babesiidae</taxon>
        <taxon>Babesia</taxon>
    </lineage>
</organism>
<keyword evidence="3" id="KW-1185">Reference proteome</keyword>
<evidence type="ECO:0000313" key="2">
    <source>
        <dbReference type="EMBL" id="KAK2196391.1"/>
    </source>
</evidence>
<dbReference type="InterPro" id="IPR015943">
    <property type="entry name" value="WD40/YVTN_repeat-like_dom_sf"/>
</dbReference>
<reference evidence="2" key="1">
    <citation type="journal article" date="2023" name="Nat. Microbiol.">
        <title>Babesia duncani multi-omics identifies virulence factors and drug targets.</title>
        <authorList>
            <person name="Singh P."/>
            <person name="Lonardi S."/>
            <person name="Liang Q."/>
            <person name="Vydyam P."/>
            <person name="Khabirova E."/>
            <person name="Fang T."/>
            <person name="Gihaz S."/>
            <person name="Thekkiniath J."/>
            <person name="Munshi M."/>
            <person name="Abel S."/>
            <person name="Ciampossin L."/>
            <person name="Batugedara G."/>
            <person name="Gupta M."/>
            <person name="Lu X.M."/>
            <person name="Lenz T."/>
            <person name="Chakravarty S."/>
            <person name="Cornillot E."/>
            <person name="Hu Y."/>
            <person name="Ma W."/>
            <person name="Gonzalez L.M."/>
            <person name="Sanchez S."/>
            <person name="Estrada K."/>
            <person name="Sanchez-Flores A."/>
            <person name="Montero E."/>
            <person name="Harb O.S."/>
            <person name="Le Roch K.G."/>
            <person name="Mamoun C.B."/>
        </authorList>
    </citation>
    <scope>NUCLEOTIDE SEQUENCE</scope>
    <source>
        <strain evidence="2">WA1</strain>
    </source>
</reference>
<dbReference type="PANTHER" id="PTHR10856:SF0">
    <property type="entry name" value="CORONIN"/>
    <property type="match status" value="1"/>
</dbReference>